<evidence type="ECO:0000256" key="2">
    <source>
        <dbReference type="ARBA" id="ARBA00022475"/>
    </source>
</evidence>
<dbReference type="GO" id="GO:0005886">
    <property type="term" value="C:plasma membrane"/>
    <property type="evidence" value="ECO:0007669"/>
    <property type="project" value="UniProtKB-SubCell"/>
</dbReference>
<dbReference type="EMBL" id="FOHJ01000002">
    <property type="protein sequence ID" value="SET03244.1"/>
    <property type="molecule type" value="Genomic_DNA"/>
</dbReference>
<evidence type="ECO:0000256" key="6">
    <source>
        <dbReference type="SAM" id="Phobius"/>
    </source>
</evidence>
<dbReference type="NCBIfam" id="NF002460">
    <property type="entry name" value="PRK01658.1"/>
    <property type="match status" value="1"/>
</dbReference>
<dbReference type="PANTHER" id="PTHR33931">
    <property type="entry name" value="HOLIN-LIKE PROTEIN CIDA-RELATED"/>
    <property type="match status" value="1"/>
</dbReference>
<accession>A0A1I0B910</accession>
<evidence type="ECO:0000256" key="1">
    <source>
        <dbReference type="ARBA" id="ARBA00004651"/>
    </source>
</evidence>
<dbReference type="RefSeq" id="WP_342731433.1">
    <property type="nucleotide sequence ID" value="NZ_FOHJ01000002.1"/>
</dbReference>
<gene>
    <name evidence="7" type="ORF">SAMN05421676_102384</name>
</gene>
<comment type="subcellular location">
    <subcellularLocation>
        <location evidence="1">Cell membrane</location>
        <topology evidence="1">Multi-pass membrane protein</topology>
    </subcellularLocation>
</comment>
<dbReference type="Pfam" id="PF03788">
    <property type="entry name" value="LrgA"/>
    <property type="match status" value="1"/>
</dbReference>
<dbReference type="PANTHER" id="PTHR33931:SF2">
    <property type="entry name" value="HOLIN-LIKE PROTEIN CIDA"/>
    <property type="match status" value="1"/>
</dbReference>
<name>A0A1I0B910_9BACI</name>
<evidence type="ECO:0000256" key="5">
    <source>
        <dbReference type="ARBA" id="ARBA00023136"/>
    </source>
</evidence>
<dbReference type="Proteomes" id="UP000199095">
    <property type="component" value="Unassembled WGS sequence"/>
</dbReference>
<dbReference type="AlphaFoldDB" id="A0A1I0B910"/>
<keyword evidence="2" id="KW-1003">Cell membrane</keyword>
<keyword evidence="3 6" id="KW-0812">Transmembrane</keyword>
<reference evidence="8" key="1">
    <citation type="submission" date="2016-10" db="EMBL/GenBank/DDBJ databases">
        <authorList>
            <person name="Varghese N."/>
            <person name="Submissions S."/>
        </authorList>
    </citation>
    <scope>NUCLEOTIDE SEQUENCE [LARGE SCALE GENOMIC DNA]</scope>
    <source>
        <strain evidence="8">CGMCC 1.3566</strain>
    </source>
</reference>
<evidence type="ECO:0000313" key="7">
    <source>
        <dbReference type="EMBL" id="SET03244.1"/>
    </source>
</evidence>
<feature type="transmembrane region" description="Helical" evidence="6">
    <location>
        <begin position="30"/>
        <end position="50"/>
    </location>
</feature>
<feature type="transmembrane region" description="Helical" evidence="6">
    <location>
        <begin position="94"/>
        <end position="118"/>
    </location>
</feature>
<dbReference type="STRING" id="237682.SAMN05421676_102384"/>
<sequence>MGNIHAVAKILLQVGILSIFYVIGTKIQQFFHLIIPGSIIGMLLLFMVLLTTKFKTKWVDEGAKLLIKHLPLLFIPVTVGIINYLSIFNGKGILLIPIAFISTLIVIVGSGGISQYLARKRVNDHE</sequence>
<feature type="transmembrane region" description="Helical" evidence="6">
    <location>
        <begin position="70"/>
        <end position="88"/>
    </location>
</feature>
<keyword evidence="8" id="KW-1185">Reference proteome</keyword>
<evidence type="ECO:0000256" key="3">
    <source>
        <dbReference type="ARBA" id="ARBA00022692"/>
    </source>
</evidence>
<evidence type="ECO:0000313" key="8">
    <source>
        <dbReference type="Proteomes" id="UP000199095"/>
    </source>
</evidence>
<proteinExistence type="predicted"/>
<keyword evidence="5 6" id="KW-0472">Membrane</keyword>
<evidence type="ECO:0000256" key="4">
    <source>
        <dbReference type="ARBA" id="ARBA00022989"/>
    </source>
</evidence>
<keyword evidence="4 6" id="KW-1133">Transmembrane helix</keyword>
<organism evidence="7 8">
    <name type="scientific">Salinibacillus kushneri</name>
    <dbReference type="NCBI Taxonomy" id="237682"/>
    <lineage>
        <taxon>Bacteria</taxon>
        <taxon>Bacillati</taxon>
        <taxon>Bacillota</taxon>
        <taxon>Bacilli</taxon>
        <taxon>Bacillales</taxon>
        <taxon>Bacillaceae</taxon>
        <taxon>Salinibacillus</taxon>
    </lineage>
</organism>
<protein>
    <submittedName>
        <fullName evidence="7">Holin-like protein</fullName>
    </submittedName>
</protein>
<dbReference type="InterPro" id="IPR005538">
    <property type="entry name" value="LrgA/CidA"/>
</dbReference>
<feature type="transmembrane region" description="Helical" evidence="6">
    <location>
        <begin position="7"/>
        <end position="24"/>
    </location>
</feature>